<dbReference type="PANTHER" id="PTHR43202:SF1">
    <property type="entry name" value="NICOTINATE PHOSPHORIBOSYLTRANSFERASE"/>
    <property type="match status" value="1"/>
</dbReference>
<dbReference type="SUPFAM" id="SSF51690">
    <property type="entry name" value="Nicotinate/Quinolinate PRTase C-terminal domain-like"/>
    <property type="match status" value="1"/>
</dbReference>
<dbReference type="Pfam" id="PF01729">
    <property type="entry name" value="QRPTase_C"/>
    <property type="match status" value="1"/>
</dbReference>
<proteinExistence type="predicted"/>
<dbReference type="InterPro" id="IPR013785">
    <property type="entry name" value="Aldolase_TIM"/>
</dbReference>
<dbReference type="PANTHER" id="PTHR43202">
    <property type="entry name" value="NICOTINATE-NUCLEOTIDE PYROPHOSPHORYLASE"/>
    <property type="match status" value="1"/>
</dbReference>
<dbReference type="GO" id="GO:0009435">
    <property type="term" value="P:NAD+ biosynthetic process"/>
    <property type="evidence" value="ECO:0007669"/>
    <property type="project" value="UniProtKB-ARBA"/>
</dbReference>
<comment type="catalytic activity">
    <reaction evidence="2">
        <text>nicotinate beta-D-ribonucleotide + CO2 + diphosphate = quinolinate + 5-phospho-alpha-D-ribose 1-diphosphate + 2 H(+)</text>
        <dbReference type="Rhea" id="RHEA:12733"/>
        <dbReference type="ChEBI" id="CHEBI:15378"/>
        <dbReference type="ChEBI" id="CHEBI:16526"/>
        <dbReference type="ChEBI" id="CHEBI:29959"/>
        <dbReference type="ChEBI" id="CHEBI:33019"/>
        <dbReference type="ChEBI" id="CHEBI:57502"/>
        <dbReference type="ChEBI" id="CHEBI:58017"/>
        <dbReference type="EC" id="2.4.2.19"/>
    </reaction>
</comment>
<keyword evidence="6" id="KW-0328">Glycosyltransferase</keyword>
<dbReference type="EC" id="6.3.4.21" evidence="6"/>
<comment type="caution">
    <text evidence="6">The sequence shown here is derived from an EMBL/GenBank/DDBJ whole genome shotgun (WGS) entry which is preliminary data.</text>
</comment>
<accession>A0A934N1G6</accession>
<dbReference type="InterPro" id="IPR002638">
    <property type="entry name" value="Quinolinate_PRibosylTrfase_C"/>
</dbReference>
<evidence type="ECO:0000313" key="6">
    <source>
        <dbReference type="EMBL" id="MBJ7596990.1"/>
    </source>
</evidence>
<protein>
    <submittedName>
        <fullName evidence="6">Nicotinate phosphoribosyltransferase</fullName>
        <ecNumber evidence="6">6.3.4.21</ecNumber>
    </submittedName>
</protein>
<feature type="domain" description="Quinolinate phosphoribosyl transferase N-terminal" evidence="5">
    <location>
        <begin position="35"/>
        <end position="126"/>
    </location>
</feature>
<organism evidence="6 7">
    <name type="scientific">Candidatus Nephthysia bennettiae</name>
    <dbReference type="NCBI Taxonomy" id="3127016"/>
    <lineage>
        <taxon>Bacteria</taxon>
        <taxon>Bacillati</taxon>
        <taxon>Candidatus Dormiibacterota</taxon>
        <taxon>Candidatus Dormibacteria</taxon>
        <taxon>Candidatus Dormibacterales</taxon>
        <taxon>Candidatus Dormibacteraceae</taxon>
        <taxon>Candidatus Nephthysia</taxon>
    </lineage>
</organism>
<feature type="domain" description="Quinolinate phosphoribosyl transferase C-terminal" evidence="4">
    <location>
        <begin position="129"/>
        <end position="317"/>
    </location>
</feature>
<evidence type="ECO:0000259" key="5">
    <source>
        <dbReference type="Pfam" id="PF02749"/>
    </source>
</evidence>
<name>A0A934N1G6_9BACT</name>
<keyword evidence="6" id="KW-0436">Ligase</keyword>
<evidence type="ECO:0000259" key="4">
    <source>
        <dbReference type="Pfam" id="PF01729"/>
    </source>
</evidence>
<sequence length="348" mass="36975">MPSRSRRLSDCEYTVRSVTAFLSDLLEYYGGPAADVYFQRAEATLAGAGLDPVVGMDYFCDRAGVLCGIKDAVGILQQVLGGTDELWALDEGDTMSPQEVVLRVRAPYSHFGRFETALLGMMASCSGWATAAREVVEAAAGKRVISFGARHVHPLVGPVMEYSAVVGGCAGCATPLGAELAGLKAPSGTMPHAMILIFGDTVEAALAFDHEMPEDVLRIVLVDTFKDEAEESLRVARAMGERLRGVRLDTPRERGGVTVALAKEVRARLDQAGHPGVGIFISGGMTADRIRQFIAAGVPVDSFGVGMAISSAAPIGFTADIKEVAGEPRTKRGRVPGLIDNPRLKRVR</sequence>
<feature type="region of interest" description="Disordered" evidence="3">
    <location>
        <begin position="328"/>
        <end position="348"/>
    </location>
</feature>
<keyword evidence="7" id="KW-1185">Reference proteome</keyword>
<dbReference type="Gene3D" id="3.20.20.70">
    <property type="entry name" value="Aldolase class I"/>
    <property type="match status" value="1"/>
</dbReference>
<dbReference type="SUPFAM" id="SSF54675">
    <property type="entry name" value="Nicotinate/Quinolinate PRTase N-terminal domain-like"/>
    <property type="match status" value="1"/>
</dbReference>
<reference evidence="6" key="1">
    <citation type="submission" date="2020-10" db="EMBL/GenBank/DDBJ databases">
        <title>Ca. Dormibacterota MAGs.</title>
        <authorList>
            <person name="Montgomery K."/>
        </authorList>
    </citation>
    <scope>NUCLEOTIDE SEQUENCE [LARGE SCALE GENOMIC DNA]</scope>
    <source>
        <strain evidence="6">SC8812_S17_10</strain>
    </source>
</reference>
<gene>
    <name evidence="6" type="ORF">JF922_02735</name>
</gene>
<dbReference type="InterPro" id="IPR036068">
    <property type="entry name" value="Nicotinate_pribotase-like_C"/>
</dbReference>
<dbReference type="NCBIfam" id="NF006415">
    <property type="entry name" value="PRK08662.1"/>
    <property type="match status" value="1"/>
</dbReference>
<dbReference type="EMBL" id="JAEKNR010000032">
    <property type="protein sequence ID" value="MBJ7596990.1"/>
    <property type="molecule type" value="Genomic_DNA"/>
</dbReference>
<dbReference type="InterPro" id="IPR022412">
    <property type="entry name" value="Quinolinate_PRibosylTrfase_N"/>
</dbReference>
<dbReference type="InterPro" id="IPR037128">
    <property type="entry name" value="Quinolinate_PRibosylTase_N_sf"/>
</dbReference>
<evidence type="ECO:0000256" key="3">
    <source>
        <dbReference type="SAM" id="MobiDB-lite"/>
    </source>
</evidence>
<dbReference type="Proteomes" id="UP000612893">
    <property type="component" value="Unassembled WGS sequence"/>
</dbReference>
<dbReference type="Pfam" id="PF02749">
    <property type="entry name" value="QRPTase_N"/>
    <property type="match status" value="1"/>
</dbReference>
<dbReference type="GO" id="GO:0004516">
    <property type="term" value="F:nicotinate phosphoribosyltransferase activity"/>
    <property type="evidence" value="ECO:0007669"/>
    <property type="project" value="UniProtKB-EC"/>
</dbReference>
<dbReference type="AlphaFoldDB" id="A0A934N1G6"/>
<dbReference type="InterPro" id="IPR053190">
    <property type="entry name" value="NAPRTase-like"/>
</dbReference>
<dbReference type="Gene3D" id="3.90.1170.20">
    <property type="entry name" value="Quinolinate phosphoribosyl transferase, N-terminal domain"/>
    <property type="match status" value="1"/>
</dbReference>
<keyword evidence="1" id="KW-0808">Transferase</keyword>
<evidence type="ECO:0000256" key="2">
    <source>
        <dbReference type="ARBA" id="ARBA00047445"/>
    </source>
</evidence>
<evidence type="ECO:0000256" key="1">
    <source>
        <dbReference type="ARBA" id="ARBA00022679"/>
    </source>
</evidence>
<dbReference type="GO" id="GO:0004514">
    <property type="term" value="F:nicotinate-nucleotide diphosphorylase (carboxylating) activity"/>
    <property type="evidence" value="ECO:0007669"/>
    <property type="project" value="UniProtKB-EC"/>
</dbReference>
<evidence type="ECO:0000313" key="7">
    <source>
        <dbReference type="Proteomes" id="UP000612893"/>
    </source>
</evidence>